<dbReference type="AlphaFoldDB" id="A0A072VFA8"/>
<name>A0A072VFA8_MEDTR</name>
<proteinExistence type="predicted"/>
<dbReference type="HOGENOM" id="CLU_2137167_0_0_1"/>
<accession>A0A072VFA8</accession>
<keyword evidence="3" id="KW-1185">Reference proteome</keyword>
<reference evidence="2" key="3">
    <citation type="submission" date="2015-04" db="UniProtKB">
        <authorList>
            <consortium name="EnsemblPlants"/>
        </authorList>
    </citation>
    <scope>IDENTIFICATION</scope>
    <source>
        <strain evidence="2">cv. Jemalong A17</strain>
    </source>
</reference>
<evidence type="ECO:0000313" key="3">
    <source>
        <dbReference type="Proteomes" id="UP000002051"/>
    </source>
</evidence>
<reference evidence="1 3" key="2">
    <citation type="journal article" date="2014" name="BMC Genomics">
        <title>An improved genome release (version Mt4.0) for the model legume Medicago truncatula.</title>
        <authorList>
            <person name="Tang H."/>
            <person name="Krishnakumar V."/>
            <person name="Bidwell S."/>
            <person name="Rosen B."/>
            <person name="Chan A."/>
            <person name="Zhou S."/>
            <person name="Gentzbittel L."/>
            <person name="Childs K.L."/>
            <person name="Yandell M."/>
            <person name="Gundlach H."/>
            <person name="Mayer K.F."/>
            <person name="Schwartz D.C."/>
            <person name="Town C.D."/>
        </authorList>
    </citation>
    <scope>GENOME REANNOTATION</scope>
    <source>
        <strain evidence="1">A17</strain>
        <strain evidence="2 3">cv. Jemalong A17</strain>
    </source>
</reference>
<dbReference type="EMBL" id="CM001217">
    <property type="protein sequence ID" value="KEH40467.1"/>
    <property type="molecule type" value="Genomic_DNA"/>
</dbReference>
<dbReference type="EnsemblPlants" id="KEH40467">
    <property type="protein sequence ID" value="KEH40467"/>
    <property type="gene ID" value="MTR_1g029370"/>
</dbReference>
<protein>
    <submittedName>
        <fullName evidence="1 2">Uncharacterized protein</fullName>
    </submittedName>
</protein>
<evidence type="ECO:0000313" key="2">
    <source>
        <dbReference type="EnsemblPlants" id="KEH40467"/>
    </source>
</evidence>
<evidence type="ECO:0000313" key="1">
    <source>
        <dbReference type="EMBL" id="KEH40467.1"/>
    </source>
</evidence>
<organism evidence="1 3">
    <name type="scientific">Medicago truncatula</name>
    <name type="common">Barrel medic</name>
    <name type="synonym">Medicago tribuloides</name>
    <dbReference type="NCBI Taxonomy" id="3880"/>
    <lineage>
        <taxon>Eukaryota</taxon>
        <taxon>Viridiplantae</taxon>
        <taxon>Streptophyta</taxon>
        <taxon>Embryophyta</taxon>
        <taxon>Tracheophyta</taxon>
        <taxon>Spermatophyta</taxon>
        <taxon>Magnoliopsida</taxon>
        <taxon>eudicotyledons</taxon>
        <taxon>Gunneridae</taxon>
        <taxon>Pentapetalae</taxon>
        <taxon>rosids</taxon>
        <taxon>fabids</taxon>
        <taxon>Fabales</taxon>
        <taxon>Fabaceae</taxon>
        <taxon>Papilionoideae</taxon>
        <taxon>50 kb inversion clade</taxon>
        <taxon>NPAAA clade</taxon>
        <taxon>Hologalegina</taxon>
        <taxon>IRL clade</taxon>
        <taxon>Trifolieae</taxon>
        <taxon>Medicago</taxon>
    </lineage>
</organism>
<gene>
    <name evidence="1" type="ordered locus">MTR_1g029370</name>
</gene>
<dbReference type="Proteomes" id="UP000002051">
    <property type="component" value="Unassembled WGS sequence"/>
</dbReference>
<sequence length="113" mass="12325">MVKNNVNVEGSLVAGARTYLMWRSGVSGVRTSAPAYIIHLLQPTELSSQGHHKSLLVSVNVNVSWLEEATHVLHCKIGKTSFKYLGLPIGDNSRRLTLCNPAGSNKIIKLEDS</sequence>
<reference evidence="1 3" key="1">
    <citation type="journal article" date="2011" name="Nature">
        <title>The Medicago genome provides insight into the evolution of rhizobial symbioses.</title>
        <authorList>
            <person name="Young N.D."/>
            <person name="Debelle F."/>
            <person name="Oldroyd G.E."/>
            <person name="Geurts R."/>
            <person name="Cannon S.B."/>
            <person name="Udvardi M.K."/>
            <person name="Benedito V.A."/>
            <person name="Mayer K.F."/>
            <person name="Gouzy J."/>
            <person name="Schoof H."/>
            <person name="Van de Peer Y."/>
            <person name="Proost S."/>
            <person name="Cook D.R."/>
            <person name="Meyers B.C."/>
            <person name="Spannagl M."/>
            <person name="Cheung F."/>
            <person name="De Mita S."/>
            <person name="Krishnakumar V."/>
            <person name="Gundlach H."/>
            <person name="Zhou S."/>
            <person name="Mudge J."/>
            <person name="Bharti A.K."/>
            <person name="Murray J.D."/>
            <person name="Naoumkina M.A."/>
            <person name="Rosen B."/>
            <person name="Silverstein K.A."/>
            <person name="Tang H."/>
            <person name="Rombauts S."/>
            <person name="Zhao P.X."/>
            <person name="Zhou P."/>
            <person name="Barbe V."/>
            <person name="Bardou P."/>
            <person name="Bechner M."/>
            <person name="Bellec A."/>
            <person name="Berger A."/>
            <person name="Berges H."/>
            <person name="Bidwell S."/>
            <person name="Bisseling T."/>
            <person name="Choisne N."/>
            <person name="Couloux A."/>
            <person name="Denny R."/>
            <person name="Deshpande S."/>
            <person name="Dai X."/>
            <person name="Doyle J.J."/>
            <person name="Dudez A.M."/>
            <person name="Farmer A.D."/>
            <person name="Fouteau S."/>
            <person name="Franken C."/>
            <person name="Gibelin C."/>
            <person name="Gish J."/>
            <person name="Goldstein S."/>
            <person name="Gonzalez A.J."/>
            <person name="Green P.J."/>
            <person name="Hallab A."/>
            <person name="Hartog M."/>
            <person name="Hua A."/>
            <person name="Humphray S.J."/>
            <person name="Jeong D.H."/>
            <person name="Jing Y."/>
            <person name="Jocker A."/>
            <person name="Kenton S.M."/>
            <person name="Kim D.J."/>
            <person name="Klee K."/>
            <person name="Lai H."/>
            <person name="Lang C."/>
            <person name="Lin S."/>
            <person name="Macmil S.L."/>
            <person name="Magdelenat G."/>
            <person name="Matthews L."/>
            <person name="McCorrison J."/>
            <person name="Monaghan E.L."/>
            <person name="Mun J.H."/>
            <person name="Najar F.Z."/>
            <person name="Nicholson C."/>
            <person name="Noirot C."/>
            <person name="O'Bleness M."/>
            <person name="Paule C.R."/>
            <person name="Poulain J."/>
            <person name="Prion F."/>
            <person name="Qin B."/>
            <person name="Qu C."/>
            <person name="Retzel E.F."/>
            <person name="Riddle C."/>
            <person name="Sallet E."/>
            <person name="Samain S."/>
            <person name="Samson N."/>
            <person name="Sanders I."/>
            <person name="Saurat O."/>
            <person name="Scarpelli C."/>
            <person name="Schiex T."/>
            <person name="Segurens B."/>
            <person name="Severin A.J."/>
            <person name="Sherrier D.J."/>
            <person name="Shi R."/>
            <person name="Sims S."/>
            <person name="Singer S.R."/>
            <person name="Sinharoy S."/>
            <person name="Sterck L."/>
            <person name="Viollet A."/>
            <person name="Wang B.B."/>
            <person name="Wang K."/>
            <person name="Wang M."/>
            <person name="Wang X."/>
            <person name="Warfsmann J."/>
            <person name="Weissenbach J."/>
            <person name="White D.D."/>
            <person name="White J.D."/>
            <person name="Wiley G.B."/>
            <person name="Wincker P."/>
            <person name="Xing Y."/>
            <person name="Yang L."/>
            <person name="Yao Z."/>
            <person name="Ying F."/>
            <person name="Zhai J."/>
            <person name="Zhou L."/>
            <person name="Zuber A."/>
            <person name="Denarie J."/>
            <person name="Dixon R.A."/>
            <person name="May G.D."/>
            <person name="Schwartz D.C."/>
            <person name="Rogers J."/>
            <person name="Quetier F."/>
            <person name="Town C.D."/>
            <person name="Roe B.A."/>
        </authorList>
    </citation>
    <scope>NUCLEOTIDE SEQUENCE [LARGE SCALE GENOMIC DNA]</scope>
    <source>
        <strain evidence="1">A17</strain>
        <strain evidence="2 3">cv. Jemalong A17</strain>
    </source>
</reference>